<dbReference type="EMBL" id="CM045770">
    <property type="protein sequence ID" value="KAI7992920.1"/>
    <property type="molecule type" value="Genomic_DNA"/>
</dbReference>
<gene>
    <name evidence="1" type="ORF">LOK49_LG12G01483</name>
</gene>
<sequence>MAIDEARVSVLPENLGLGQDELVGFSKEGRSSSNPNNVNMGGEDIVEIEGGEEAVIDRFKDLPNSLVGARARNLVSKLNQQPNENSSDKIGEKSNLSAEIPRASGTQSSRGQQSGGRSGFSTTNKGG</sequence>
<name>A0ACC0FXX7_9ERIC</name>
<accession>A0ACC0FXX7</accession>
<proteinExistence type="predicted"/>
<protein>
    <submittedName>
        <fullName evidence="1">Uncharacterized protein</fullName>
    </submittedName>
</protein>
<organism evidence="1 2">
    <name type="scientific">Camellia lanceoleosa</name>
    <dbReference type="NCBI Taxonomy" id="1840588"/>
    <lineage>
        <taxon>Eukaryota</taxon>
        <taxon>Viridiplantae</taxon>
        <taxon>Streptophyta</taxon>
        <taxon>Embryophyta</taxon>
        <taxon>Tracheophyta</taxon>
        <taxon>Spermatophyta</taxon>
        <taxon>Magnoliopsida</taxon>
        <taxon>eudicotyledons</taxon>
        <taxon>Gunneridae</taxon>
        <taxon>Pentapetalae</taxon>
        <taxon>asterids</taxon>
        <taxon>Ericales</taxon>
        <taxon>Theaceae</taxon>
        <taxon>Camellia</taxon>
    </lineage>
</organism>
<keyword evidence="2" id="KW-1185">Reference proteome</keyword>
<evidence type="ECO:0000313" key="1">
    <source>
        <dbReference type="EMBL" id="KAI7992920.1"/>
    </source>
</evidence>
<dbReference type="Proteomes" id="UP001060215">
    <property type="component" value="Chromosome 13"/>
</dbReference>
<reference evidence="1 2" key="1">
    <citation type="journal article" date="2022" name="Plant J.">
        <title>Chromosome-level genome of Camellia lanceoleosa provides a valuable resource for understanding genome evolution and self-incompatibility.</title>
        <authorList>
            <person name="Gong W."/>
            <person name="Xiao S."/>
            <person name="Wang L."/>
            <person name="Liao Z."/>
            <person name="Chang Y."/>
            <person name="Mo W."/>
            <person name="Hu G."/>
            <person name="Li W."/>
            <person name="Zhao G."/>
            <person name="Zhu H."/>
            <person name="Hu X."/>
            <person name="Ji K."/>
            <person name="Xiang X."/>
            <person name="Song Q."/>
            <person name="Yuan D."/>
            <person name="Jin S."/>
            <person name="Zhang L."/>
        </authorList>
    </citation>
    <scope>NUCLEOTIDE SEQUENCE [LARGE SCALE GENOMIC DNA]</scope>
    <source>
        <strain evidence="1">SQ_2022a</strain>
    </source>
</reference>
<comment type="caution">
    <text evidence="1">The sequence shown here is derived from an EMBL/GenBank/DDBJ whole genome shotgun (WGS) entry which is preliminary data.</text>
</comment>
<evidence type="ECO:0000313" key="2">
    <source>
        <dbReference type="Proteomes" id="UP001060215"/>
    </source>
</evidence>